<dbReference type="AlphaFoldDB" id="A0AA88WUB7"/>
<dbReference type="InterPro" id="IPR027482">
    <property type="entry name" value="Sec1-like_dom2"/>
</dbReference>
<proteinExistence type="predicted"/>
<evidence type="ECO:0000313" key="2">
    <source>
        <dbReference type="EMBL" id="KAK3033697.1"/>
    </source>
</evidence>
<dbReference type="Gene3D" id="3.40.50.1910">
    <property type="match status" value="1"/>
</dbReference>
<feature type="region of interest" description="Disordered" evidence="1">
    <location>
        <begin position="1"/>
        <end position="34"/>
    </location>
</feature>
<comment type="caution">
    <text evidence="2">The sequence shown here is derived from an EMBL/GenBank/DDBJ whole genome shotgun (WGS) entry which is preliminary data.</text>
</comment>
<sequence length="160" mass="17704">MLRHVKKMSSKSTWKDQRGGIGEKRKNSGGRHTQEKAGIALHGGHILHPTNQRESHDAVVKINLEYFPIDCQGFVTDDERALEKLFGVEESSRISDACLSLMATRIATVFASLGEFPSIRYHAAKSFDPATVTTFRELIPTKLAAGVLDCLLKLPGFPQK</sequence>
<reference evidence="2" key="1">
    <citation type="submission" date="2022-12" db="EMBL/GenBank/DDBJ databases">
        <title>Draft genome assemblies for two species of Escallonia (Escalloniales).</title>
        <authorList>
            <person name="Chanderbali A."/>
            <person name="Dervinis C."/>
            <person name="Anghel I."/>
            <person name="Soltis D."/>
            <person name="Soltis P."/>
            <person name="Zapata F."/>
        </authorList>
    </citation>
    <scope>NUCLEOTIDE SEQUENCE</scope>
    <source>
        <strain evidence="2">UCBG64.0493</strain>
        <tissue evidence="2">Leaf</tissue>
    </source>
</reference>
<dbReference type="SUPFAM" id="SSF56815">
    <property type="entry name" value="Sec1/munc18-like (SM) proteins"/>
    <property type="match status" value="1"/>
</dbReference>
<dbReference type="Proteomes" id="UP001188597">
    <property type="component" value="Unassembled WGS sequence"/>
</dbReference>
<feature type="compositionally biased region" description="Basic and acidic residues" evidence="1">
    <location>
        <begin position="13"/>
        <end position="26"/>
    </location>
</feature>
<protein>
    <submittedName>
        <fullName evidence="2">Uncharacterized protein</fullName>
    </submittedName>
</protein>
<accession>A0AA88WUB7</accession>
<gene>
    <name evidence="2" type="ORF">RJ639_033921</name>
</gene>
<evidence type="ECO:0000256" key="1">
    <source>
        <dbReference type="SAM" id="MobiDB-lite"/>
    </source>
</evidence>
<organism evidence="2 3">
    <name type="scientific">Escallonia herrerae</name>
    <dbReference type="NCBI Taxonomy" id="1293975"/>
    <lineage>
        <taxon>Eukaryota</taxon>
        <taxon>Viridiplantae</taxon>
        <taxon>Streptophyta</taxon>
        <taxon>Embryophyta</taxon>
        <taxon>Tracheophyta</taxon>
        <taxon>Spermatophyta</taxon>
        <taxon>Magnoliopsida</taxon>
        <taxon>eudicotyledons</taxon>
        <taxon>Gunneridae</taxon>
        <taxon>Pentapetalae</taxon>
        <taxon>asterids</taxon>
        <taxon>campanulids</taxon>
        <taxon>Escalloniales</taxon>
        <taxon>Escalloniaceae</taxon>
        <taxon>Escallonia</taxon>
    </lineage>
</organism>
<evidence type="ECO:0000313" key="3">
    <source>
        <dbReference type="Proteomes" id="UP001188597"/>
    </source>
</evidence>
<dbReference type="InterPro" id="IPR036045">
    <property type="entry name" value="Sec1-like_sf"/>
</dbReference>
<keyword evidence="3" id="KW-1185">Reference proteome</keyword>
<dbReference type="EMBL" id="JAVXUP010000225">
    <property type="protein sequence ID" value="KAK3033697.1"/>
    <property type="molecule type" value="Genomic_DNA"/>
</dbReference>
<name>A0AA88WUB7_9ASTE</name>